<proteinExistence type="predicted"/>
<dbReference type="RefSeq" id="WP_134737990.1">
    <property type="nucleotide sequence ID" value="NZ_SOZE01000067.1"/>
</dbReference>
<organism evidence="1 2">
    <name type="scientific">Mucilaginibacter psychrotolerans</name>
    <dbReference type="NCBI Taxonomy" id="1524096"/>
    <lineage>
        <taxon>Bacteria</taxon>
        <taxon>Pseudomonadati</taxon>
        <taxon>Bacteroidota</taxon>
        <taxon>Sphingobacteriia</taxon>
        <taxon>Sphingobacteriales</taxon>
        <taxon>Sphingobacteriaceae</taxon>
        <taxon>Mucilaginibacter</taxon>
    </lineage>
</organism>
<dbReference type="Proteomes" id="UP000297540">
    <property type="component" value="Unassembled WGS sequence"/>
</dbReference>
<accession>A0A4Y8RY98</accession>
<reference evidence="1 2" key="1">
    <citation type="journal article" date="2017" name="Int. J. Syst. Evol. Microbiol.">
        <title>Mucilaginibacterpsychrotolerans sp. nov., isolated from peatlands.</title>
        <authorList>
            <person name="Deng Y."/>
            <person name="Shen L."/>
            <person name="Xu B."/>
            <person name="Liu Y."/>
            <person name="Gu Z."/>
            <person name="Liu H."/>
            <person name="Zhou Y."/>
        </authorList>
    </citation>
    <scope>NUCLEOTIDE SEQUENCE [LARGE SCALE GENOMIC DNA]</scope>
    <source>
        <strain evidence="1 2">NH7-4</strain>
    </source>
</reference>
<dbReference type="OrthoDB" id="1452478at2"/>
<protein>
    <submittedName>
        <fullName evidence="1">Uncharacterized protein</fullName>
    </submittedName>
</protein>
<sequence length="301" mass="34697">MNDPQVFEIVLNGQTVRVSDHTIKSARIFHVENKNQKVRAKSADLADITLKKFFKKIKDCSITQLEILNHVEFLTEMKPSKLKLLSTDFDVYFYPRKEEEEAKYSSEDIDSAIKDLQQRQKKIPYKEIPDFDKATKDERGKIIHPVSTVRILDIEHLFFPFKFFGCYQFINLLAKLIEKSEKTDNIPETEAPNPLRRNLSKLGFDQFKFGKLSPDEAYSTLIAKDVPFQIAFLNEAGFIKSVEKAQANTKAGLHKIFAAALDCPERTVKGNLNVLNSFSKEDRKRYTAHLHVPDVQKLLDK</sequence>
<dbReference type="EMBL" id="SOZE01000067">
    <property type="protein sequence ID" value="TFF29736.1"/>
    <property type="molecule type" value="Genomic_DNA"/>
</dbReference>
<name>A0A4Y8RY98_9SPHI</name>
<keyword evidence="2" id="KW-1185">Reference proteome</keyword>
<comment type="caution">
    <text evidence="1">The sequence shown here is derived from an EMBL/GenBank/DDBJ whole genome shotgun (WGS) entry which is preliminary data.</text>
</comment>
<evidence type="ECO:0000313" key="2">
    <source>
        <dbReference type="Proteomes" id="UP000297540"/>
    </source>
</evidence>
<gene>
    <name evidence="1" type="ORF">E2R66_27940</name>
</gene>
<dbReference type="AlphaFoldDB" id="A0A4Y8RY98"/>
<evidence type="ECO:0000313" key="1">
    <source>
        <dbReference type="EMBL" id="TFF29736.1"/>
    </source>
</evidence>